<dbReference type="EMBL" id="CP019476">
    <property type="protein sequence ID" value="UQC83142.1"/>
    <property type="molecule type" value="Genomic_DNA"/>
</dbReference>
<feature type="region of interest" description="Disordered" evidence="1">
    <location>
        <begin position="1"/>
        <end position="33"/>
    </location>
</feature>
<dbReference type="SUPFAM" id="SSF103196">
    <property type="entry name" value="Roadblock/LC7 domain"/>
    <property type="match status" value="1"/>
</dbReference>
<feature type="region of interest" description="Disordered" evidence="1">
    <location>
        <begin position="148"/>
        <end position="167"/>
    </location>
</feature>
<sequence>MAGSLKVRTPAKSGARTFRRSGAAEFGQAPGPLATQTHHNVETLLPAFGGIHLFPRFNDTRFFCEVSVQFETLSEAASPVPVSRLFNSQSIKYGRRNTHALDETLKRLSNKPGVKATVILDRVTGAILRTSGQLSSFNAATLQTSGGGSFSGEGAAAQQQQNGEEQPQGLEDFAAKVWNWVNASGTLVLDLDTEDELKLLRLRTKKQELVIYMTHRRLEESRGLTHDVGIDRRFTDLSLLASPSGHPLGGFAFAKLEGQRVRIDMLIGRLQDHRIYKYAGKGNWKTLLQAAKLQALRTYTYMENKQGGKER</sequence>
<evidence type="ECO:0000313" key="2">
    <source>
        <dbReference type="EMBL" id="UQC83142.1"/>
    </source>
</evidence>
<dbReference type="KEGG" id="clup:CLUP02_08635"/>
<dbReference type="PANTHER" id="PTHR10779">
    <property type="entry name" value="DYNEIN LIGHT CHAIN ROADBLOCK"/>
    <property type="match status" value="1"/>
</dbReference>
<dbReference type="RefSeq" id="XP_049144764.1">
    <property type="nucleotide sequence ID" value="XM_049287621.1"/>
</dbReference>
<organism evidence="2 3">
    <name type="scientific">Colletotrichum lupini</name>
    <dbReference type="NCBI Taxonomy" id="145971"/>
    <lineage>
        <taxon>Eukaryota</taxon>
        <taxon>Fungi</taxon>
        <taxon>Dikarya</taxon>
        <taxon>Ascomycota</taxon>
        <taxon>Pezizomycotina</taxon>
        <taxon>Sordariomycetes</taxon>
        <taxon>Hypocreomycetidae</taxon>
        <taxon>Glomerellales</taxon>
        <taxon>Glomerellaceae</taxon>
        <taxon>Colletotrichum</taxon>
        <taxon>Colletotrichum acutatum species complex</taxon>
    </lineage>
</organism>
<dbReference type="GeneID" id="73342631"/>
<reference evidence="2" key="1">
    <citation type="journal article" date="2021" name="Mol. Plant Microbe Interact.">
        <title>Complete Genome Sequence of the Plant-Pathogenic Fungus Colletotrichum lupini.</title>
        <authorList>
            <person name="Baroncelli R."/>
            <person name="Pensec F."/>
            <person name="Da Lio D."/>
            <person name="Boufleur T."/>
            <person name="Vicente I."/>
            <person name="Sarrocco S."/>
            <person name="Picot A."/>
            <person name="Baraldi E."/>
            <person name="Sukno S."/>
            <person name="Thon M."/>
            <person name="Le Floch G."/>
        </authorList>
    </citation>
    <scope>NUCLEOTIDE SEQUENCE</scope>
    <source>
        <strain evidence="2">IMI 504893</strain>
    </source>
</reference>
<feature type="compositionally biased region" description="Low complexity" evidence="1">
    <location>
        <begin position="152"/>
        <end position="167"/>
    </location>
</feature>
<evidence type="ECO:0000313" key="3">
    <source>
        <dbReference type="Proteomes" id="UP000830671"/>
    </source>
</evidence>
<accession>A0A9Q8ST77</accession>
<gene>
    <name evidence="2" type="ORF">CLUP02_08635</name>
</gene>
<proteinExistence type="predicted"/>
<dbReference type="Gene3D" id="3.30.450.30">
    <property type="entry name" value="Dynein light chain 2a, cytoplasmic"/>
    <property type="match status" value="1"/>
</dbReference>
<dbReference type="AlphaFoldDB" id="A0A9Q8ST77"/>
<keyword evidence="3" id="KW-1185">Reference proteome</keyword>
<protein>
    <submittedName>
        <fullName evidence="2">Uncharacterized protein</fullName>
    </submittedName>
</protein>
<dbReference type="Proteomes" id="UP000830671">
    <property type="component" value="Chromosome 4"/>
</dbReference>
<evidence type="ECO:0000256" key="1">
    <source>
        <dbReference type="SAM" id="MobiDB-lite"/>
    </source>
</evidence>
<name>A0A9Q8ST77_9PEZI</name>